<evidence type="ECO:0000259" key="13">
    <source>
        <dbReference type="Pfam" id="PF00593"/>
    </source>
</evidence>
<comment type="caution">
    <text evidence="15">The sequence shown here is derived from an EMBL/GenBank/DDBJ whole genome shotgun (WGS) entry which is preliminary data.</text>
</comment>
<keyword evidence="4 11" id="KW-1134">Transmembrane beta strand</keyword>
<evidence type="ECO:0000256" key="7">
    <source>
        <dbReference type="ARBA" id="ARBA00023077"/>
    </source>
</evidence>
<dbReference type="InterPro" id="IPR037066">
    <property type="entry name" value="Plug_dom_sf"/>
</dbReference>
<keyword evidence="16" id="KW-1185">Reference proteome</keyword>
<evidence type="ECO:0000256" key="6">
    <source>
        <dbReference type="ARBA" id="ARBA00022729"/>
    </source>
</evidence>
<comment type="similarity">
    <text evidence="2">Belongs to the TonB-dependent receptor family. Hemoglobin/haptoglobin binding protein subfamily.</text>
</comment>
<protein>
    <recommendedName>
        <fullName evidence="17">TonB-dependent receptor</fullName>
    </recommendedName>
</protein>
<keyword evidence="7 12" id="KW-0798">TonB box</keyword>
<evidence type="ECO:0000313" key="16">
    <source>
        <dbReference type="Proteomes" id="UP000077734"/>
    </source>
</evidence>
<dbReference type="Pfam" id="PF00593">
    <property type="entry name" value="TonB_dep_Rec_b-barrel"/>
    <property type="match status" value="1"/>
</dbReference>
<dbReference type="InterPro" id="IPR039426">
    <property type="entry name" value="TonB-dep_rcpt-like"/>
</dbReference>
<dbReference type="GO" id="GO:0044718">
    <property type="term" value="P:siderophore transmembrane transport"/>
    <property type="evidence" value="ECO:0007669"/>
    <property type="project" value="TreeGrafter"/>
</dbReference>
<evidence type="ECO:0000256" key="1">
    <source>
        <dbReference type="ARBA" id="ARBA00004571"/>
    </source>
</evidence>
<reference evidence="15 16" key="1">
    <citation type="submission" date="2016-03" db="EMBL/GenBank/DDBJ databases">
        <authorList>
            <person name="Heylen K."/>
            <person name="De Vos P."/>
            <person name="Vekeman B."/>
        </authorList>
    </citation>
    <scope>NUCLEOTIDE SEQUENCE [LARGE SCALE GENOMIC DNA]</scope>
    <source>
        <strain evidence="15 16">R-49807</strain>
    </source>
</reference>
<keyword evidence="9" id="KW-0675">Receptor</keyword>
<dbReference type="PROSITE" id="PS52016">
    <property type="entry name" value="TONB_DEPENDENT_REC_3"/>
    <property type="match status" value="1"/>
</dbReference>
<dbReference type="Gene3D" id="2.40.170.20">
    <property type="entry name" value="TonB-dependent receptor, beta-barrel domain"/>
    <property type="match status" value="1"/>
</dbReference>
<evidence type="ECO:0000256" key="9">
    <source>
        <dbReference type="ARBA" id="ARBA00023170"/>
    </source>
</evidence>
<evidence type="ECO:0000256" key="3">
    <source>
        <dbReference type="ARBA" id="ARBA00022448"/>
    </source>
</evidence>
<name>A0AA91DDV9_9GAMM</name>
<evidence type="ECO:0000259" key="14">
    <source>
        <dbReference type="Pfam" id="PF07715"/>
    </source>
</evidence>
<dbReference type="Gene3D" id="2.170.130.10">
    <property type="entry name" value="TonB-dependent receptor, plug domain"/>
    <property type="match status" value="1"/>
</dbReference>
<feature type="domain" description="TonB-dependent receptor-like beta-barrel" evidence="13">
    <location>
        <begin position="359"/>
        <end position="800"/>
    </location>
</feature>
<keyword evidence="3 11" id="KW-0813">Transport</keyword>
<evidence type="ECO:0000256" key="11">
    <source>
        <dbReference type="PROSITE-ProRule" id="PRU01360"/>
    </source>
</evidence>
<accession>A0AA91DDV9</accession>
<evidence type="ECO:0000313" key="15">
    <source>
        <dbReference type="EMBL" id="OAI27178.1"/>
    </source>
</evidence>
<gene>
    <name evidence="15" type="ORF">A1356_09860</name>
</gene>
<organism evidence="15 16">
    <name type="scientific">Methylomonas koyamae</name>
    <dbReference type="NCBI Taxonomy" id="702114"/>
    <lineage>
        <taxon>Bacteria</taxon>
        <taxon>Pseudomonadati</taxon>
        <taxon>Pseudomonadota</taxon>
        <taxon>Gammaproteobacteria</taxon>
        <taxon>Methylococcales</taxon>
        <taxon>Methylococcaceae</taxon>
        <taxon>Methylomonas</taxon>
    </lineage>
</organism>
<dbReference type="CDD" id="cd01347">
    <property type="entry name" value="ligand_gated_channel"/>
    <property type="match status" value="1"/>
</dbReference>
<dbReference type="GO" id="GO:0015344">
    <property type="term" value="F:siderophore uptake transmembrane transporter activity"/>
    <property type="evidence" value="ECO:0007669"/>
    <property type="project" value="TreeGrafter"/>
</dbReference>
<evidence type="ECO:0000256" key="5">
    <source>
        <dbReference type="ARBA" id="ARBA00022692"/>
    </source>
</evidence>
<keyword evidence="5 11" id="KW-0812">Transmembrane</keyword>
<keyword evidence="8 11" id="KW-0472">Membrane</keyword>
<dbReference type="PANTHER" id="PTHR30069:SF29">
    <property type="entry name" value="HEMOGLOBIN AND HEMOGLOBIN-HAPTOGLOBIN-BINDING PROTEIN 1-RELATED"/>
    <property type="match status" value="1"/>
</dbReference>
<evidence type="ECO:0000256" key="2">
    <source>
        <dbReference type="ARBA" id="ARBA00008143"/>
    </source>
</evidence>
<comment type="subcellular location">
    <subcellularLocation>
        <location evidence="1 11">Cell outer membrane</location>
        <topology evidence="1 11">Multi-pass membrane protein</topology>
    </subcellularLocation>
</comment>
<evidence type="ECO:0000256" key="8">
    <source>
        <dbReference type="ARBA" id="ARBA00023136"/>
    </source>
</evidence>
<evidence type="ECO:0008006" key="17">
    <source>
        <dbReference type="Google" id="ProtNLM"/>
    </source>
</evidence>
<dbReference type="Proteomes" id="UP000077734">
    <property type="component" value="Unassembled WGS sequence"/>
</dbReference>
<evidence type="ECO:0000256" key="10">
    <source>
        <dbReference type="ARBA" id="ARBA00023237"/>
    </source>
</evidence>
<dbReference type="GO" id="GO:0009279">
    <property type="term" value="C:cell outer membrane"/>
    <property type="evidence" value="ECO:0007669"/>
    <property type="project" value="UniProtKB-SubCell"/>
</dbReference>
<feature type="domain" description="TonB-dependent receptor plug" evidence="14">
    <location>
        <begin position="114"/>
        <end position="223"/>
    </location>
</feature>
<dbReference type="PANTHER" id="PTHR30069">
    <property type="entry name" value="TONB-DEPENDENT OUTER MEMBRANE RECEPTOR"/>
    <property type="match status" value="1"/>
</dbReference>
<proteinExistence type="inferred from homology"/>
<dbReference type="InterPro" id="IPR036942">
    <property type="entry name" value="Beta-barrel_TonB_sf"/>
</dbReference>
<keyword evidence="6" id="KW-0732">Signal</keyword>
<dbReference type="SUPFAM" id="SSF56935">
    <property type="entry name" value="Porins"/>
    <property type="match status" value="1"/>
</dbReference>
<dbReference type="EMBL" id="LUUL01000065">
    <property type="protein sequence ID" value="OAI27178.1"/>
    <property type="molecule type" value="Genomic_DNA"/>
</dbReference>
<dbReference type="Pfam" id="PF07715">
    <property type="entry name" value="Plug"/>
    <property type="match status" value="1"/>
</dbReference>
<keyword evidence="10 11" id="KW-0998">Cell outer membrane</keyword>
<dbReference type="InterPro" id="IPR000531">
    <property type="entry name" value="Beta-barrel_TonB"/>
</dbReference>
<evidence type="ECO:0000256" key="4">
    <source>
        <dbReference type="ARBA" id="ARBA00022452"/>
    </source>
</evidence>
<dbReference type="InterPro" id="IPR012910">
    <property type="entry name" value="Plug_dom"/>
</dbReference>
<sequence length="824" mass="90491">MPPSRRPGPAQTFENRYINTAKPAFDVRRIKYYSDKIRANHALRTQEELKLSRLHSLAILALAGLIQNQAAWAADAEAESAAETLETKKTKDSEETLGATLVTATRSEMQAALAPANVSVITADNTENRLVQRIGDALKDIPGVYLRGSAYGTSFPGSSVASSSFHGVSGANRSLYLVDGLPVNTGSNGNVDWNIMNMDDAQQVEYVPGPFSALYGSGAMGGVLNVISKVPTKREGRLSIGAGGAAVEQWGIKGRYRDRFENGLGISLTFNHMDSDNWAVSDYVTVATASGAATTPVLGAIPTTTNQGERRFIVGDKGRRPWEQNNASLHLYYDLTPQTQIDGGMAWSRSEVSDTGSYNSYLTRTDGTPLAIGVGSSGNVGNNLNVGGARLNVYEQLFLHSLPSIEDTRRYFGHLKHDFGHDVKLSVDFQYMQHETYSPFANAASDSLTGGTGQLTVTPSNRIDANVALRFPFLWEQRNFLTVGFGANHSELEGQSRYALGNWRNWDSTTARTALGKGESSIYSAYLQDELWILPNLIAHLGVRYDDWSTSGMNVSTSPSFTRIYQERSVGQFNPKFSLTWLPADGYKLFASTGWAFRPPTNFELYGNTQTSSVITEPNPGLSPETMHSWEVGGEATPIAGTTIAASYFHHYISDLIYAKSGIPTGSLQTLTERQNAGKAEVEGVEVKLRQKLYWDWLHFNGTYTLNDSVITENTANPRIVGKQMVQLPETMFSGGLDIKYDQWSGGIIGRYVSQPFFNDQNLDQVTGVPGSYDPYFLVDTRIAYQATKNIDLSFSVNNLLDREYSAFYLQAGRTVYGEISYSF</sequence>
<evidence type="ECO:0000256" key="12">
    <source>
        <dbReference type="RuleBase" id="RU003357"/>
    </source>
</evidence>
<dbReference type="AlphaFoldDB" id="A0AA91DDV9"/>